<accession>A0A8S1W6Y2</accession>
<gene>
    <name evidence="6" type="ORF">POCTA_138.1.T0860095</name>
</gene>
<organism evidence="6 7">
    <name type="scientific">Paramecium octaurelia</name>
    <dbReference type="NCBI Taxonomy" id="43137"/>
    <lineage>
        <taxon>Eukaryota</taxon>
        <taxon>Sar</taxon>
        <taxon>Alveolata</taxon>
        <taxon>Ciliophora</taxon>
        <taxon>Intramacronucleata</taxon>
        <taxon>Oligohymenophorea</taxon>
        <taxon>Peniculida</taxon>
        <taxon>Parameciidae</taxon>
        <taxon>Paramecium</taxon>
    </lineage>
</organism>
<evidence type="ECO:0000256" key="5">
    <source>
        <dbReference type="SAM" id="MobiDB-lite"/>
    </source>
</evidence>
<protein>
    <submittedName>
        <fullName evidence="6">Uncharacterized protein</fullName>
    </submittedName>
</protein>
<keyword evidence="2" id="KW-0349">Heme</keyword>
<dbReference type="Pfam" id="PF01152">
    <property type="entry name" value="Bac_globin"/>
    <property type="match status" value="1"/>
</dbReference>
<keyword evidence="4" id="KW-0408">Iron</keyword>
<keyword evidence="3" id="KW-0479">Metal-binding</keyword>
<evidence type="ECO:0000256" key="2">
    <source>
        <dbReference type="ARBA" id="ARBA00022617"/>
    </source>
</evidence>
<evidence type="ECO:0000313" key="7">
    <source>
        <dbReference type="Proteomes" id="UP000683925"/>
    </source>
</evidence>
<proteinExistence type="predicted"/>
<dbReference type="GO" id="GO:0019825">
    <property type="term" value="F:oxygen binding"/>
    <property type="evidence" value="ECO:0007669"/>
    <property type="project" value="InterPro"/>
</dbReference>
<comment type="caution">
    <text evidence="6">The sequence shown here is derived from an EMBL/GenBank/DDBJ whole genome shotgun (WGS) entry which is preliminary data.</text>
</comment>
<sequence length="669" mass="78355">MCRLYSEPRNLQGFMLLLKIRFADQLRNDYLIKLLINIMNRQFQQNCPFRQPYAGQCDFITKSDNTLDKGKVKLIQQSPSFADYVNGLKERGKKKNHRHNTETIRCPILPKIEAVIPDLQTMKSHFVLSLNKSTTISQHSQSYILNSNPNTPRSKIGIPNSITRRSLPPQKQVKLSPITPKSSFCVKSNFEEDDGIFLTKIGGEEVIKEIAILFHQHSQIHPVIQKIDDPSMYESKFGTFLEYIMGKPVFFNIEALKQKHIPLKIDHALYNQFKSYLISSFIQSNKGPPELIFEFSALIEQYKYCIITSEQTFAQIYNQRTENNKDETPKSIVHLADLTYQKILDDQTLCEYFVGIQMDEQAKKLGSILHQMMGWNSGVDYVLNYLRKSHQKMNLTNVHFTLFKQYLVEAMKELGLKESQIELITKRMDGYRSCIVNQDCLLDFYFQSPTLFKVQVKKYEVLIQRDPRFRNFPNVPTLLRHAHFLLKYITHQHQPLLTNTDLRTLHKGCGIQSEWMDGFRDNFFLLIKNYNLDRLILQDYADLWFQLRFIVMNQRSIESIVGPQGLDQVQFKVQINLQDNEIYSDHFRNADYQLKSHVKKIVGFIFRNSSIYKANDLRVIHYPLKIGEQTFNLFVQLIKQVMQEEKLGANLILLAEQICQYYRSSICNL</sequence>
<feature type="compositionally biased region" description="Polar residues" evidence="5">
    <location>
        <begin position="143"/>
        <end position="153"/>
    </location>
</feature>
<feature type="region of interest" description="Disordered" evidence="5">
    <location>
        <begin position="143"/>
        <end position="163"/>
    </location>
</feature>
<name>A0A8S1W6Y2_PAROT</name>
<dbReference type="Proteomes" id="UP000683925">
    <property type="component" value="Unassembled WGS sequence"/>
</dbReference>
<dbReference type="OrthoDB" id="286063at2759"/>
<dbReference type="GO" id="GO:0046872">
    <property type="term" value="F:metal ion binding"/>
    <property type="evidence" value="ECO:0007669"/>
    <property type="project" value="UniProtKB-KW"/>
</dbReference>
<dbReference type="InterPro" id="IPR001486">
    <property type="entry name" value="Hemoglobin_trunc"/>
</dbReference>
<evidence type="ECO:0000256" key="3">
    <source>
        <dbReference type="ARBA" id="ARBA00022723"/>
    </source>
</evidence>
<evidence type="ECO:0000256" key="4">
    <source>
        <dbReference type="ARBA" id="ARBA00023004"/>
    </source>
</evidence>
<evidence type="ECO:0000313" key="6">
    <source>
        <dbReference type="EMBL" id="CAD8185694.1"/>
    </source>
</evidence>
<evidence type="ECO:0000256" key="1">
    <source>
        <dbReference type="ARBA" id="ARBA00022448"/>
    </source>
</evidence>
<dbReference type="EMBL" id="CAJJDP010000085">
    <property type="protein sequence ID" value="CAD8185694.1"/>
    <property type="molecule type" value="Genomic_DNA"/>
</dbReference>
<dbReference type="AlphaFoldDB" id="A0A8S1W6Y2"/>
<keyword evidence="7" id="KW-1185">Reference proteome</keyword>
<dbReference type="CDD" id="cd00454">
    <property type="entry name" value="TrHb1_N"/>
    <property type="match status" value="1"/>
</dbReference>
<dbReference type="OMA" id="GSILHQM"/>
<keyword evidence="1" id="KW-0813">Transport</keyword>
<reference evidence="6" key="1">
    <citation type="submission" date="2021-01" db="EMBL/GenBank/DDBJ databases">
        <authorList>
            <consortium name="Genoscope - CEA"/>
            <person name="William W."/>
        </authorList>
    </citation>
    <scope>NUCLEOTIDE SEQUENCE</scope>
</reference>